<keyword evidence="4 6" id="KW-1133">Transmembrane helix</keyword>
<dbReference type="Gene3D" id="1.20.1250.20">
    <property type="entry name" value="MFS general substrate transporter like domains"/>
    <property type="match status" value="2"/>
</dbReference>
<keyword evidence="9" id="KW-1185">Reference proteome</keyword>
<feature type="transmembrane region" description="Helical" evidence="6">
    <location>
        <begin position="345"/>
        <end position="366"/>
    </location>
</feature>
<keyword evidence="3 6" id="KW-0812">Transmembrane</keyword>
<feature type="transmembrane region" description="Helical" evidence="6">
    <location>
        <begin position="378"/>
        <end position="398"/>
    </location>
</feature>
<dbReference type="KEGG" id="cut:CUTER_06910"/>
<reference evidence="8 9" key="1">
    <citation type="journal article" date="2015" name="Genome Announc.">
        <title>Virulence Factor Genes Detected in the Complete Genome Sequence of Corynebacterium uterequi DSM 45634, Isolated from the Uterus of a Maiden Mare.</title>
        <authorList>
            <person name="Ruckert C."/>
            <person name="Kriete M."/>
            <person name="Jaenicke S."/>
            <person name="Winkler A."/>
            <person name="Tauch A."/>
        </authorList>
    </citation>
    <scope>NUCLEOTIDE SEQUENCE [LARGE SCALE GENOMIC DNA]</scope>
    <source>
        <strain evidence="8 9">DSM 45634</strain>
    </source>
</reference>
<feature type="transmembrane region" description="Helical" evidence="6">
    <location>
        <begin position="291"/>
        <end position="312"/>
    </location>
</feature>
<evidence type="ECO:0000256" key="6">
    <source>
        <dbReference type="SAM" id="Phobius"/>
    </source>
</evidence>
<dbReference type="PROSITE" id="PS50850">
    <property type="entry name" value="MFS"/>
    <property type="match status" value="1"/>
</dbReference>
<reference evidence="9" key="2">
    <citation type="submission" date="2015-05" db="EMBL/GenBank/DDBJ databases">
        <title>Complete genome sequence of Corynebacterium uterequi DSM 45634, isolated from the uterus of a maiden mare.</title>
        <authorList>
            <person name="Ruckert C."/>
            <person name="Albersmeier A."/>
            <person name="Winkler A."/>
            <person name="Tauch A."/>
        </authorList>
    </citation>
    <scope>NUCLEOTIDE SEQUENCE [LARGE SCALE GENOMIC DNA]</scope>
    <source>
        <strain evidence="9">DSM 45634</strain>
    </source>
</reference>
<dbReference type="PRINTS" id="PR01036">
    <property type="entry name" value="TCRTETB"/>
</dbReference>
<evidence type="ECO:0000256" key="3">
    <source>
        <dbReference type="ARBA" id="ARBA00022692"/>
    </source>
</evidence>
<dbReference type="InterPro" id="IPR020846">
    <property type="entry name" value="MFS_dom"/>
</dbReference>
<dbReference type="STRING" id="1072256.CUTER_06910"/>
<feature type="transmembrane region" description="Helical" evidence="6">
    <location>
        <begin position="101"/>
        <end position="124"/>
    </location>
</feature>
<feature type="transmembrane region" description="Helical" evidence="6">
    <location>
        <begin position="319"/>
        <end position="339"/>
    </location>
</feature>
<evidence type="ECO:0000259" key="7">
    <source>
        <dbReference type="PROSITE" id="PS50850"/>
    </source>
</evidence>
<dbReference type="SUPFAM" id="SSF103473">
    <property type="entry name" value="MFS general substrate transporter"/>
    <property type="match status" value="1"/>
</dbReference>
<accession>A0A0G3HDA9</accession>
<dbReference type="Pfam" id="PF07690">
    <property type="entry name" value="MFS_1"/>
    <property type="match status" value="1"/>
</dbReference>
<dbReference type="AlphaFoldDB" id="A0A0G3HDA9"/>
<evidence type="ECO:0000256" key="2">
    <source>
        <dbReference type="ARBA" id="ARBA00022448"/>
    </source>
</evidence>
<evidence type="ECO:0000256" key="1">
    <source>
        <dbReference type="ARBA" id="ARBA00004651"/>
    </source>
</evidence>
<dbReference type="PATRIC" id="fig|1072256.5.peg.1366"/>
<protein>
    <submittedName>
        <fullName evidence="8">Arabinose efflux permease family protein</fullName>
    </submittedName>
</protein>
<name>A0A0G3HDA9_9CORY</name>
<dbReference type="OrthoDB" id="2081604at2"/>
<dbReference type="InterPro" id="IPR036259">
    <property type="entry name" value="MFS_trans_sf"/>
</dbReference>
<feature type="domain" description="Major facilitator superfamily (MFS) profile" evidence="7">
    <location>
        <begin position="1"/>
        <end position="442"/>
    </location>
</feature>
<feature type="transmembrane region" description="Helical" evidence="6">
    <location>
        <begin position="194"/>
        <end position="213"/>
    </location>
</feature>
<dbReference type="EMBL" id="CP011546">
    <property type="protein sequence ID" value="AKK11371.1"/>
    <property type="molecule type" value="Genomic_DNA"/>
</dbReference>
<dbReference type="Proteomes" id="UP000035548">
    <property type="component" value="Chromosome"/>
</dbReference>
<evidence type="ECO:0000256" key="5">
    <source>
        <dbReference type="ARBA" id="ARBA00023136"/>
    </source>
</evidence>
<organism evidence="8 9">
    <name type="scientific">Corynebacterium uterequi</name>
    <dbReference type="NCBI Taxonomy" id="1072256"/>
    <lineage>
        <taxon>Bacteria</taxon>
        <taxon>Bacillati</taxon>
        <taxon>Actinomycetota</taxon>
        <taxon>Actinomycetes</taxon>
        <taxon>Mycobacteriales</taxon>
        <taxon>Corynebacteriaceae</taxon>
        <taxon>Corynebacterium</taxon>
    </lineage>
</organism>
<proteinExistence type="predicted"/>
<dbReference type="GO" id="GO:0022857">
    <property type="term" value="F:transmembrane transporter activity"/>
    <property type="evidence" value="ECO:0007669"/>
    <property type="project" value="InterPro"/>
</dbReference>
<feature type="transmembrane region" description="Helical" evidence="6">
    <location>
        <begin position="12"/>
        <end position="29"/>
    </location>
</feature>
<feature type="transmembrane region" description="Helical" evidence="6">
    <location>
        <begin position="219"/>
        <end position="236"/>
    </location>
</feature>
<gene>
    <name evidence="8" type="ORF">CUTER_06910</name>
</gene>
<dbReference type="InterPro" id="IPR011701">
    <property type="entry name" value="MFS"/>
</dbReference>
<feature type="transmembrane region" description="Helical" evidence="6">
    <location>
        <begin position="164"/>
        <end position="182"/>
    </location>
</feature>
<dbReference type="PANTHER" id="PTHR42718">
    <property type="entry name" value="MAJOR FACILITATOR SUPERFAMILY MULTIDRUG TRANSPORTER MFSC"/>
    <property type="match status" value="1"/>
</dbReference>
<feature type="transmembrane region" description="Helical" evidence="6">
    <location>
        <begin position="418"/>
        <end position="437"/>
    </location>
</feature>
<keyword evidence="5 6" id="KW-0472">Membrane</keyword>
<feature type="transmembrane region" description="Helical" evidence="6">
    <location>
        <begin position="136"/>
        <end position="158"/>
    </location>
</feature>
<sequence>MDTRNLNPKKAVPVLLTVFLFSLIIDNGFKFLNLPIAEDLGLTATEVSLQATLAGILIGIGAVVYAALSDSINIRKLLIIGIGFIAIGSIMGFVGQDVWPVVVAARVIQTAGLAAAETLYVIYVTKHLPEKDQKTYLGYSTACFQLSFLFGTLAGGYIAANIAWPFMFILALVSVVSIPFILKTVPDEEQDTTDLDVLGLACIAVFAGALVMWTQKFNHVWLVLAIVGIVVFIWHIRTHDRALVRPEFFNPRYASCLIVVFLIYSTQLGLTVIVLPFALNGLHGMEIDQVSYLLVPGYIAGTLVGIFSGAIGKVMNSRMTMAVSLSAILGALVISALFINTSVAMLVVGVILFSGGFAGMYAPLLNTAMSHIEPAKRGVAVGFYNLTINIAIPLGITYSAGLVDRLPFAEGSAGLYSAVLWVLVVIAAIGAVVFFAADRVISAKEKRAGEVPATLA</sequence>
<feature type="transmembrane region" description="Helical" evidence="6">
    <location>
        <begin position="49"/>
        <end position="68"/>
    </location>
</feature>
<dbReference type="GO" id="GO:0005886">
    <property type="term" value="C:plasma membrane"/>
    <property type="evidence" value="ECO:0007669"/>
    <property type="project" value="UniProtKB-SubCell"/>
</dbReference>
<keyword evidence="2" id="KW-0813">Transport</keyword>
<evidence type="ECO:0000256" key="4">
    <source>
        <dbReference type="ARBA" id="ARBA00022989"/>
    </source>
</evidence>
<feature type="transmembrane region" description="Helical" evidence="6">
    <location>
        <begin position="257"/>
        <end position="279"/>
    </location>
</feature>
<comment type="subcellular location">
    <subcellularLocation>
        <location evidence="1">Cell membrane</location>
        <topology evidence="1">Multi-pass membrane protein</topology>
    </subcellularLocation>
</comment>
<evidence type="ECO:0000313" key="9">
    <source>
        <dbReference type="Proteomes" id="UP000035548"/>
    </source>
</evidence>
<feature type="transmembrane region" description="Helical" evidence="6">
    <location>
        <begin position="77"/>
        <end position="95"/>
    </location>
</feature>
<dbReference type="RefSeq" id="WP_047259801.1">
    <property type="nucleotide sequence ID" value="NZ_CP011546.1"/>
</dbReference>
<evidence type="ECO:0000313" key="8">
    <source>
        <dbReference type="EMBL" id="AKK11371.1"/>
    </source>
</evidence>
<dbReference type="PANTHER" id="PTHR42718:SF9">
    <property type="entry name" value="MAJOR FACILITATOR SUPERFAMILY MULTIDRUG TRANSPORTER MFSC"/>
    <property type="match status" value="1"/>
</dbReference>